<evidence type="ECO:0000256" key="2">
    <source>
        <dbReference type="ARBA" id="ARBA00023315"/>
    </source>
</evidence>
<sequence>MSLIYKAGGNGLADPAACPGHENDLAIVHAVDTGRPWTAETGRAPQGRHAPRKPTRRVAAARVATARLGPCDGSCDAPWPSTPQSVRGWSRRVLKECNDSQKDELMHTLAGPPVVLSEGPTLRLRDLTAADLATLTRIWGDPTVMADMSSEVRTERECAALLDQARRDAQERPRRSYRMAVVRRRDDVMIGTTAVDLERHRSAFSHSSSLLPEHQRTGAAVEGFALVCELVFGSLNRHRLTLTCTVDNTAVERLALAAGAALVGTIPEYACKNGSWRDDKLFSLVDHQWRASRLVRLMERQRQRHARGERPPSALAEA</sequence>
<feature type="domain" description="N-acetyltransferase" evidence="4">
    <location>
        <begin position="122"/>
        <end position="283"/>
    </location>
</feature>
<comment type="similarity">
    <text evidence="3">Belongs to the acetyltransferase family. RimJ subfamily.</text>
</comment>
<comment type="caution">
    <text evidence="5">The sequence shown here is derived from an EMBL/GenBank/DDBJ whole genome shotgun (WGS) entry which is preliminary data.</text>
</comment>
<gene>
    <name evidence="5" type="ORF">FXF68_05170</name>
</gene>
<protein>
    <submittedName>
        <fullName evidence="5">GNAT family N-acetyltransferase</fullName>
    </submittedName>
</protein>
<dbReference type="PANTHER" id="PTHR43792">
    <property type="entry name" value="GNAT FAMILY, PUTATIVE (AFU_ORTHOLOGUE AFUA_3G00765)-RELATED-RELATED"/>
    <property type="match status" value="1"/>
</dbReference>
<organism evidence="5 6">
    <name type="scientific">Actinomadura decatromicini</name>
    <dbReference type="NCBI Taxonomy" id="2604572"/>
    <lineage>
        <taxon>Bacteria</taxon>
        <taxon>Bacillati</taxon>
        <taxon>Actinomycetota</taxon>
        <taxon>Actinomycetes</taxon>
        <taxon>Streptosporangiales</taxon>
        <taxon>Thermomonosporaceae</taxon>
        <taxon>Actinomadura</taxon>
    </lineage>
</organism>
<dbReference type="GO" id="GO:0016747">
    <property type="term" value="F:acyltransferase activity, transferring groups other than amino-acyl groups"/>
    <property type="evidence" value="ECO:0007669"/>
    <property type="project" value="InterPro"/>
</dbReference>
<evidence type="ECO:0000256" key="3">
    <source>
        <dbReference type="ARBA" id="ARBA00038502"/>
    </source>
</evidence>
<dbReference type="Pfam" id="PF13302">
    <property type="entry name" value="Acetyltransf_3"/>
    <property type="match status" value="1"/>
</dbReference>
<accession>A0A5D3FYM4</accession>
<proteinExistence type="inferred from homology"/>
<dbReference type="Proteomes" id="UP000323505">
    <property type="component" value="Unassembled WGS sequence"/>
</dbReference>
<evidence type="ECO:0000313" key="6">
    <source>
        <dbReference type="Proteomes" id="UP000323505"/>
    </source>
</evidence>
<dbReference type="PROSITE" id="PS51186">
    <property type="entry name" value="GNAT"/>
    <property type="match status" value="1"/>
</dbReference>
<evidence type="ECO:0000259" key="4">
    <source>
        <dbReference type="PROSITE" id="PS51186"/>
    </source>
</evidence>
<dbReference type="SUPFAM" id="SSF55729">
    <property type="entry name" value="Acyl-CoA N-acyltransferases (Nat)"/>
    <property type="match status" value="1"/>
</dbReference>
<keyword evidence="2" id="KW-0012">Acyltransferase</keyword>
<dbReference type="EMBL" id="VSRQ01000001">
    <property type="protein sequence ID" value="TYK53119.1"/>
    <property type="molecule type" value="Genomic_DNA"/>
</dbReference>
<reference evidence="5 6" key="1">
    <citation type="submission" date="2019-08" db="EMBL/GenBank/DDBJ databases">
        <title>Actinomadura sp. nov. CYP1-5 isolated from mountain soil.</title>
        <authorList>
            <person name="Songsumanus A."/>
            <person name="Kuncharoen N."/>
            <person name="Kudo T."/>
            <person name="Yuki M."/>
            <person name="Igarashi Y."/>
            <person name="Tanasupawat S."/>
        </authorList>
    </citation>
    <scope>NUCLEOTIDE SEQUENCE [LARGE SCALE GENOMIC DNA]</scope>
    <source>
        <strain evidence="5 6">CYP1-5</strain>
    </source>
</reference>
<keyword evidence="1 5" id="KW-0808">Transferase</keyword>
<dbReference type="AlphaFoldDB" id="A0A5D3FYM4"/>
<dbReference type="PANTHER" id="PTHR43792:SF8">
    <property type="entry name" value="[RIBOSOMAL PROTEIN US5]-ALANINE N-ACETYLTRANSFERASE"/>
    <property type="match status" value="1"/>
</dbReference>
<dbReference type="InterPro" id="IPR051531">
    <property type="entry name" value="N-acetyltransferase"/>
</dbReference>
<evidence type="ECO:0000256" key="1">
    <source>
        <dbReference type="ARBA" id="ARBA00022679"/>
    </source>
</evidence>
<keyword evidence="6" id="KW-1185">Reference proteome</keyword>
<dbReference type="Gene3D" id="3.40.630.30">
    <property type="match status" value="1"/>
</dbReference>
<evidence type="ECO:0000313" key="5">
    <source>
        <dbReference type="EMBL" id="TYK53119.1"/>
    </source>
</evidence>
<name>A0A5D3FYM4_9ACTN</name>
<dbReference type="InterPro" id="IPR000182">
    <property type="entry name" value="GNAT_dom"/>
</dbReference>
<dbReference type="InterPro" id="IPR016181">
    <property type="entry name" value="Acyl_CoA_acyltransferase"/>
</dbReference>